<organism evidence="2 3">
    <name type="scientific">Polaromonas naphthalenivorans (strain CJ2)</name>
    <dbReference type="NCBI Taxonomy" id="365044"/>
    <lineage>
        <taxon>Bacteria</taxon>
        <taxon>Pseudomonadati</taxon>
        <taxon>Pseudomonadota</taxon>
        <taxon>Betaproteobacteria</taxon>
        <taxon>Burkholderiales</taxon>
        <taxon>Comamonadaceae</taxon>
        <taxon>Polaromonas</taxon>
    </lineage>
</organism>
<protein>
    <submittedName>
        <fullName evidence="2">Uncharacterized protein</fullName>
    </submittedName>
</protein>
<dbReference type="STRING" id="365044.Pnap_2491"/>
<name>A1VQ67_POLNA</name>
<evidence type="ECO:0000313" key="2">
    <source>
        <dbReference type="EMBL" id="ABM37795.1"/>
    </source>
</evidence>
<dbReference type="EMBL" id="CP000529">
    <property type="protein sequence ID" value="ABM37795.1"/>
    <property type="molecule type" value="Genomic_DNA"/>
</dbReference>
<evidence type="ECO:0000313" key="3">
    <source>
        <dbReference type="Proteomes" id="UP000000644"/>
    </source>
</evidence>
<evidence type="ECO:0000256" key="1">
    <source>
        <dbReference type="SAM" id="MobiDB-lite"/>
    </source>
</evidence>
<dbReference type="Proteomes" id="UP000000644">
    <property type="component" value="Chromosome"/>
</dbReference>
<proteinExistence type="predicted"/>
<feature type="compositionally biased region" description="Basic residues" evidence="1">
    <location>
        <begin position="36"/>
        <end position="45"/>
    </location>
</feature>
<feature type="region of interest" description="Disordered" evidence="1">
    <location>
        <begin position="84"/>
        <end position="121"/>
    </location>
</feature>
<dbReference type="AlphaFoldDB" id="A1VQ67"/>
<dbReference type="HOGENOM" id="CLU_1353607_0_0_4"/>
<accession>A1VQ67</accession>
<feature type="compositionally biased region" description="Low complexity" evidence="1">
    <location>
        <begin position="46"/>
        <end position="57"/>
    </location>
</feature>
<sequence>MSLERIASALQKHDIKITKGHLVRHLGIVREERGLKPLKRGKKPRSPGAATPAPSASCLQIQPLTPAKAQGDTPYSALAAETDSAPKATELTRNPDEQAKPVTTDTARSGGKHGAAQPIGASQTVFPDEITRLKFIEVKGELLDVTRMNIDDYLTVSKTIPDNAKIPDGMFEIIAAENRIRGMYERALLQYDEAIAKWKSSQ</sequence>
<gene>
    <name evidence="2" type="ordered locus">Pnap_2491</name>
</gene>
<reference evidence="3" key="1">
    <citation type="journal article" date="2009" name="Environ. Microbiol.">
        <title>The genome of Polaromonas naphthalenivorans strain CJ2, isolated from coal tar-contaminated sediment, reveals physiological and metabolic versatility and evolution through extensive horizontal gene transfer.</title>
        <authorList>
            <person name="Yagi J.M."/>
            <person name="Sims D."/>
            <person name="Brettin T."/>
            <person name="Bruce D."/>
            <person name="Madsen E.L."/>
        </authorList>
    </citation>
    <scope>NUCLEOTIDE SEQUENCE [LARGE SCALE GENOMIC DNA]</scope>
    <source>
        <strain evidence="3">CJ2</strain>
    </source>
</reference>
<dbReference type="KEGG" id="pna:Pnap_2491"/>
<keyword evidence="3" id="KW-1185">Reference proteome</keyword>
<feature type="region of interest" description="Disordered" evidence="1">
    <location>
        <begin position="34"/>
        <end position="57"/>
    </location>
</feature>